<keyword evidence="9" id="KW-1185">Reference proteome</keyword>
<dbReference type="InterPro" id="IPR017438">
    <property type="entry name" value="ATP-NAD_kinase_N"/>
</dbReference>
<keyword evidence="4" id="KW-0378">Hydrolase</keyword>
<dbReference type="Pfam" id="PF19279">
    <property type="entry name" value="YegS_C"/>
    <property type="match status" value="1"/>
</dbReference>
<dbReference type="Proteomes" id="UP000037247">
    <property type="component" value="Unassembled WGS sequence"/>
</dbReference>
<dbReference type="Gene3D" id="3.40.50.10330">
    <property type="entry name" value="Probable inorganic polyphosphate/atp-NAD kinase, domain 1"/>
    <property type="match status" value="1"/>
</dbReference>
<dbReference type="Pfam" id="PF00781">
    <property type="entry name" value="DAGK_cat"/>
    <property type="match status" value="1"/>
</dbReference>
<proteinExistence type="predicted"/>
<evidence type="ECO:0000259" key="7">
    <source>
        <dbReference type="PROSITE" id="PS50146"/>
    </source>
</evidence>
<dbReference type="PANTHER" id="PTHR14969:SF62">
    <property type="entry name" value="DECAPRENYLPHOSPHORYL-5-PHOSPHORIBOSE PHOSPHATASE RV3807C-RELATED"/>
    <property type="match status" value="1"/>
</dbReference>
<protein>
    <submittedName>
        <fullName evidence="8">Phosphoesterase</fullName>
    </submittedName>
</protein>
<evidence type="ECO:0000313" key="8">
    <source>
        <dbReference type="EMBL" id="KNA91925.1"/>
    </source>
</evidence>
<evidence type="ECO:0000313" key="9">
    <source>
        <dbReference type="Proteomes" id="UP000037247"/>
    </source>
</evidence>
<evidence type="ECO:0000256" key="1">
    <source>
        <dbReference type="ARBA" id="ARBA00004651"/>
    </source>
</evidence>
<gene>
    <name evidence="8" type="ORF">ABW18_06970</name>
</gene>
<evidence type="ECO:0000256" key="3">
    <source>
        <dbReference type="ARBA" id="ARBA00022692"/>
    </source>
</evidence>
<name>A0ABR5IED4_9ACTN</name>
<evidence type="ECO:0000256" key="2">
    <source>
        <dbReference type="ARBA" id="ARBA00022475"/>
    </source>
</evidence>
<dbReference type="InterPro" id="IPR000326">
    <property type="entry name" value="PAP2/HPO"/>
</dbReference>
<dbReference type="SUPFAM" id="SSF48317">
    <property type="entry name" value="Acid phosphatase/Vanadium-dependent haloperoxidase"/>
    <property type="match status" value="1"/>
</dbReference>
<keyword evidence="6" id="KW-0472">Membrane</keyword>
<dbReference type="InterPro" id="IPR001206">
    <property type="entry name" value="Diacylglycerol_kinase_cat_dom"/>
</dbReference>
<dbReference type="InterPro" id="IPR036938">
    <property type="entry name" value="PAP2/HPO_sf"/>
</dbReference>
<comment type="caution">
    <text evidence="8">The sequence shown here is derived from an EMBL/GenBank/DDBJ whole genome shotgun (WGS) entry which is preliminary data.</text>
</comment>
<evidence type="ECO:0000256" key="6">
    <source>
        <dbReference type="ARBA" id="ARBA00023136"/>
    </source>
</evidence>
<keyword evidence="5" id="KW-1133">Transmembrane helix</keyword>
<dbReference type="SMART" id="SM00014">
    <property type="entry name" value="acidPPc"/>
    <property type="match status" value="1"/>
</dbReference>
<organism evidence="8 9">
    <name type="scientific">Gordonia jacobaea</name>
    <dbReference type="NCBI Taxonomy" id="122202"/>
    <lineage>
        <taxon>Bacteria</taxon>
        <taxon>Bacillati</taxon>
        <taxon>Actinomycetota</taxon>
        <taxon>Actinomycetes</taxon>
        <taxon>Mycobacteriales</taxon>
        <taxon>Gordoniaceae</taxon>
        <taxon>Gordonia</taxon>
    </lineage>
</organism>
<evidence type="ECO:0000256" key="5">
    <source>
        <dbReference type="ARBA" id="ARBA00022989"/>
    </source>
</evidence>
<dbReference type="PROSITE" id="PS50146">
    <property type="entry name" value="DAGK"/>
    <property type="match status" value="1"/>
</dbReference>
<reference evidence="8 9" key="1">
    <citation type="submission" date="2015-05" db="EMBL/GenBank/DDBJ databases">
        <title>Draft genome sequence of the bacterium Gordonia jacobaea a new member of the Gordonia genus.</title>
        <authorList>
            <person name="Jimenez-Galisteo G."/>
            <person name="Dominguez A."/>
            <person name="Munoz E."/>
            <person name="Vinas M."/>
        </authorList>
    </citation>
    <scope>NUCLEOTIDE SEQUENCE [LARGE SCALE GENOMIC DNA]</scope>
    <source>
        <strain evidence="9">mv1</strain>
    </source>
</reference>
<comment type="subcellular location">
    <subcellularLocation>
        <location evidence="1">Cell membrane</location>
        <topology evidence="1">Multi-pass membrane protein</topology>
    </subcellularLocation>
</comment>
<feature type="domain" description="DAGKc" evidence="7">
    <location>
        <begin position="212"/>
        <end position="335"/>
    </location>
</feature>
<evidence type="ECO:0000256" key="4">
    <source>
        <dbReference type="ARBA" id="ARBA00022801"/>
    </source>
</evidence>
<dbReference type="InterPro" id="IPR045540">
    <property type="entry name" value="YegS/DAGK_C"/>
</dbReference>
<dbReference type="InterPro" id="IPR016064">
    <property type="entry name" value="NAD/diacylglycerol_kinase_sf"/>
</dbReference>
<dbReference type="EMBL" id="LDTZ01000015">
    <property type="protein sequence ID" value="KNA91925.1"/>
    <property type="molecule type" value="Genomic_DNA"/>
</dbReference>
<keyword evidence="2" id="KW-1003">Cell membrane</keyword>
<dbReference type="PANTHER" id="PTHR14969">
    <property type="entry name" value="SPHINGOSINE-1-PHOSPHATE PHOSPHOHYDROLASE"/>
    <property type="match status" value="1"/>
</dbReference>
<dbReference type="Pfam" id="PF01569">
    <property type="entry name" value="PAP2"/>
    <property type="match status" value="1"/>
</dbReference>
<dbReference type="SMART" id="SM00046">
    <property type="entry name" value="DAGKc"/>
    <property type="match status" value="1"/>
</dbReference>
<accession>A0ABR5IED4</accession>
<dbReference type="Gene3D" id="1.20.144.10">
    <property type="entry name" value="Phosphatidic acid phosphatase type 2/haloperoxidase"/>
    <property type="match status" value="1"/>
</dbReference>
<sequence length="502" mass="52456">MTRVRHIGHRDKDPLHQLTKELGTLDANLFQAIARSPSPLLDETMPKLTAAADYSKLWMGIGAGLILSGRPRWQRAAVRGLASLAVSSLVTNQGAKRIRQRKRPSPSVVPLVRRAAHQPTSNSLPSGHSASAAAFSVGVALESPPLGLVMSALAGLVGLSRVATGAHYPGDVFIGFGIGAAVATLGGKIAPPIIPHNIAVPAPTTEAAPLPVDGSGLVVLGNPASGDGNSEKVLAAVRTELPGAEIIELGPDDDYASVADDAARRATALGVCGGDGTVATVAAAAHAADLPLAVFPGGTFNHFARDIGCDTVDAALAKIRAGVTTSVDAATLNEERLILNTASIGAYPHYVRARTKWEHRVGKGAASALAMLQVARHSTPVEITIDGKTVKTSLFLVGTSMYGSAGFAPARRERLDDGLLDVRFLEAGKRLATLRVLGSLVTGLLQRSKLYHEMQVPEFTFTTAEPTTIAHDGEVGESYTSARFRAEYRTLKVYGHSIVGDD</sequence>
<keyword evidence="3" id="KW-0812">Transmembrane</keyword>
<dbReference type="Gene3D" id="2.60.200.40">
    <property type="match status" value="1"/>
</dbReference>
<dbReference type="SUPFAM" id="SSF111331">
    <property type="entry name" value="NAD kinase/diacylglycerol kinase-like"/>
    <property type="match status" value="1"/>
</dbReference>
<dbReference type="RefSeq" id="WP_049698262.1">
    <property type="nucleotide sequence ID" value="NZ_JAQDQF010000005.1"/>
</dbReference>